<dbReference type="Proteomes" id="UP000664628">
    <property type="component" value="Unassembled WGS sequence"/>
</dbReference>
<dbReference type="PROSITE" id="PS51257">
    <property type="entry name" value="PROKAR_LIPOPROTEIN"/>
    <property type="match status" value="1"/>
</dbReference>
<proteinExistence type="predicted"/>
<gene>
    <name evidence="2" type="ORF">J2I46_14685</name>
</gene>
<reference evidence="2 3" key="1">
    <citation type="submission" date="2021-03" db="EMBL/GenBank/DDBJ databases">
        <title>Fibrella sp. HMF5405 genome sequencing and assembly.</title>
        <authorList>
            <person name="Kang H."/>
            <person name="Kim H."/>
            <person name="Bae S."/>
            <person name="Joh K."/>
        </authorList>
    </citation>
    <scope>NUCLEOTIDE SEQUENCE [LARGE SCALE GENOMIC DNA]</scope>
    <source>
        <strain evidence="2 3">HMF5405</strain>
    </source>
</reference>
<sequence>MRISLTLLACILISSFWVISSCQKNETTVTPVSATVSALSCGSATFSTTAASGMAYTGTAIVPYTGGTGLAYAAGSAVASTGVTGLNATLQAGTLSSGAGNLTYVISGTPSGAGTATFALSFGGQSCSLALTVSGTNSGTASSGSTTITGMLAATASANTTCATTTGLTRVVCLAEAFKATLSSSQVAAMQFTYSKTNAQKWSNLPAALSARIGINLSTLSTTQLAAFRDLMVAVLALNTTDEGYDEMLGNLVADDYLNTIGGGSAYGAGNFYISFLGTPSTTGLWEILFTGHHYTQPYTFNAGVLTGVTPAFRGVEPAAAVSANSRSYQPFEQERQTFATMLAGLSSTEQTTARLSGTFTDLVLGPGKDGQFPVTKVGIRVGTLSAAEQALVLNAIKLYVNDLDAATAAPILAKYTSELTDTYIAYSGTTAVASANDYVRIDGPGVWIEFSYQGGVIVKTAPHPHSVWRDHASDYGGN</sequence>
<protein>
    <submittedName>
        <fullName evidence="2">DUF3500 domain-containing protein</fullName>
    </submittedName>
</protein>
<organism evidence="2 3">
    <name type="scientific">Fibrella forsythiae</name>
    <dbReference type="NCBI Taxonomy" id="2817061"/>
    <lineage>
        <taxon>Bacteria</taxon>
        <taxon>Pseudomonadati</taxon>
        <taxon>Bacteroidota</taxon>
        <taxon>Cytophagia</taxon>
        <taxon>Cytophagales</taxon>
        <taxon>Spirosomataceae</taxon>
        <taxon>Fibrella</taxon>
    </lineage>
</organism>
<dbReference type="InterPro" id="IPR021889">
    <property type="entry name" value="DUF3500"/>
</dbReference>
<evidence type="ECO:0000313" key="3">
    <source>
        <dbReference type="Proteomes" id="UP000664628"/>
    </source>
</evidence>
<name>A0ABS3JIK0_9BACT</name>
<keyword evidence="3" id="KW-1185">Reference proteome</keyword>
<feature type="signal peptide" evidence="1">
    <location>
        <begin position="1"/>
        <end position="20"/>
    </location>
</feature>
<dbReference type="EMBL" id="JAFMYW010000004">
    <property type="protein sequence ID" value="MBO0949839.1"/>
    <property type="molecule type" value="Genomic_DNA"/>
</dbReference>
<keyword evidence="1" id="KW-0732">Signal</keyword>
<dbReference type="Pfam" id="PF12006">
    <property type="entry name" value="DUF3500"/>
    <property type="match status" value="1"/>
</dbReference>
<evidence type="ECO:0000313" key="2">
    <source>
        <dbReference type="EMBL" id="MBO0949839.1"/>
    </source>
</evidence>
<dbReference type="PANTHER" id="PTHR37489">
    <property type="entry name" value="DUF3500 DOMAIN-CONTAINING PROTEIN"/>
    <property type="match status" value="1"/>
</dbReference>
<accession>A0ABS3JIK0</accession>
<feature type="chain" id="PRO_5045444573" evidence="1">
    <location>
        <begin position="21"/>
        <end position="479"/>
    </location>
</feature>
<dbReference type="RefSeq" id="WP_207329800.1">
    <property type="nucleotide sequence ID" value="NZ_JAFMYW010000004.1"/>
</dbReference>
<comment type="caution">
    <text evidence="2">The sequence shown here is derived from an EMBL/GenBank/DDBJ whole genome shotgun (WGS) entry which is preliminary data.</text>
</comment>
<evidence type="ECO:0000256" key="1">
    <source>
        <dbReference type="SAM" id="SignalP"/>
    </source>
</evidence>
<dbReference type="PANTHER" id="PTHR37489:SF1">
    <property type="entry name" value="DUF3500 DOMAIN-CONTAINING PROTEIN"/>
    <property type="match status" value="1"/>
</dbReference>